<dbReference type="EMBL" id="CP012159">
    <property type="protein sequence ID" value="AKT38280.1"/>
    <property type="molecule type" value="Genomic_DNA"/>
</dbReference>
<dbReference type="InterPro" id="IPR001387">
    <property type="entry name" value="Cro/C1-type_HTH"/>
</dbReference>
<gene>
    <name evidence="2" type="ORF">CMC5_024230</name>
</gene>
<dbReference type="CDD" id="cd00093">
    <property type="entry name" value="HTH_XRE"/>
    <property type="match status" value="1"/>
</dbReference>
<dbReference type="GO" id="GO:0003677">
    <property type="term" value="F:DNA binding"/>
    <property type="evidence" value="ECO:0007669"/>
    <property type="project" value="InterPro"/>
</dbReference>
<protein>
    <recommendedName>
        <fullName evidence="1">HTH cro/C1-type domain-containing protein</fullName>
    </recommendedName>
</protein>
<proteinExistence type="predicted"/>
<dbReference type="OrthoDB" id="3541093at2"/>
<dbReference type="PROSITE" id="PS50943">
    <property type="entry name" value="HTH_CROC1"/>
    <property type="match status" value="1"/>
</dbReference>
<dbReference type="AlphaFoldDB" id="A0A0K1EBN6"/>
<sequence>MMTQGQRQLLRLAHKFSEVRIARKCGVGQSTISMWISGRRKPNYESRKTLLELYDIPMAAWDLPLEDK</sequence>
<name>A0A0K1EBN6_CHOCO</name>
<feature type="domain" description="HTH cro/C1-type" evidence="1">
    <location>
        <begin position="22"/>
        <end position="61"/>
    </location>
</feature>
<evidence type="ECO:0000313" key="3">
    <source>
        <dbReference type="Proteomes" id="UP000067626"/>
    </source>
</evidence>
<accession>A0A0K1EBN6</accession>
<dbReference type="Gene3D" id="1.10.260.40">
    <property type="entry name" value="lambda repressor-like DNA-binding domains"/>
    <property type="match status" value="1"/>
</dbReference>
<evidence type="ECO:0000313" key="2">
    <source>
        <dbReference type="EMBL" id="AKT38280.1"/>
    </source>
</evidence>
<dbReference type="KEGG" id="ccro:CMC5_024230"/>
<dbReference type="Proteomes" id="UP000067626">
    <property type="component" value="Chromosome"/>
</dbReference>
<reference evidence="2 3" key="1">
    <citation type="submission" date="2015-07" db="EMBL/GenBank/DDBJ databases">
        <title>Genome analysis of myxobacterium Chondromyces crocatus Cm c5 reveals a high potential for natural compound synthesis and the genetic basis for the loss of fruiting body formation.</title>
        <authorList>
            <person name="Zaburannyi N."/>
            <person name="Bunk B."/>
            <person name="Maier J."/>
            <person name="Overmann J."/>
            <person name="Mueller R."/>
        </authorList>
    </citation>
    <scope>NUCLEOTIDE SEQUENCE [LARGE SCALE GENOMIC DNA]</scope>
    <source>
        <strain evidence="2 3">Cm c5</strain>
    </source>
</reference>
<evidence type="ECO:0000259" key="1">
    <source>
        <dbReference type="PROSITE" id="PS50943"/>
    </source>
</evidence>
<dbReference type="InterPro" id="IPR010982">
    <property type="entry name" value="Lambda_DNA-bd_dom_sf"/>
</dbReference>
<organism evidence="2 3">
    <name type="scientific">Chondromyces crocatus</name>
    <dbReference type="NCBI Taxonomy" id="52"/>
    <lineage>
        <taxon>Bacteria</taxon>
        <taxon>Pseudomonadati</taxon>
        <taxon>Myxococcota</taxon>
        <taxon>Polyangia</taxon>
        <taxon>Polyangiales</taxon>
        <taxon>Polyangiaceae</taxon>
        <taxon>Chondromyces</taxon>
    </lineage>
</organism>
<dbReference type="Pfam" id="PF01381">
    <property type="entry name" value="HTH_3"/>
    <property type="match status" value="1"/>
</dbReference>
<dbReference type="SUPFAM" id="SSF47413">
    <property type="entry name" value="lambda repressor-like DNA-binding domains"/>
    <property type="match status" value="1"/>
</dbReference>
<keyword evidence="3" id="KW-1185">Reference proteome</keyword>
<dbReference type="RefSeq" id="WP_082362406.1">
    <property type="nucleotide sequence ID" value="NZ_CP012159.1"/>
</dbReference>